<evidence type="ECO:0000313" key="2">
    <source>
        <dbReference type="Proteomes" id="UP000806542"/>
    </source>
</evidence>
<accession>A0A9D5R7Z0</accession>
<dbReference type="Proteomes" id="UP000806542">
    <property type="component" value="Unassembled WGS sequence"/>
</dbReference>
<organism evidence="1 2">
    <name type="scientific">Ructibacterium gallinarum</name>
    <dbReference type="NCBI Taxonomy" id="2779355"/>
    <lineage>
        <taxon>Bacteria</taxon>
        <taxon>Bacillati</taxon>
        <taxon>Bacillota</taxon>
        <taxon>Clostridia</taxon>
        <taxon>Eubacteriales</taxon>
        <taxon>Oscillospiraceae</taxon>
        <taxon>Ructibacterium</taxon>
    </lineage>
</organism>
<dbReference type="InterPro" id="IPR000180">
    <property type="entry name" value="Dipep_AS"/>
</dbReference>
<dbReference type="PANTHER" id="PTHR10443:SF12">
    <property type="entry name" value="DIPEPTIDASE"/>
    <property type="match status" value="1"/>
</dbReference>
<dbReference type="RefSeq" id="WP_226391440.1">
    <property type="nucleotide sequence ID" value="NZ_JADCKB010000001.1"/>
</dbReference>
<name>A0A9D5R7Z0_9FIRM</name>
<dbReference type="PROSITE" id="PS00869">
    <property type="entry name" value="RENAL_DIPEPTIDASE_1"/>
    <property type="match status" value="1"/>
</dbReference>
<sequence>MKPRIFDAHCDTVFELQEQKKELNRNDLHLDLQRMEEYEGYIQVFAAFVDQKSICGTCMNHCIALLERMHREIEKNSKQITLIQTAEDLEEVIEKQKIGAVLSIEGGEALEGNLAALWMYYRLGVRLITLTWNHANEIADGITQSRGGGLTDFGRQAVAAMERMGILIDVSHLSVKGFWDVAEMTQYPFVASHSCVKALCPHPRNLDDDQIDLLISRRGGIGINFFPEFLTQRPDCIIQDILRHMEYILCRGGDETVGLGSDFDGVEALPADMTGVQDMGQVVQAMLDYGFTQNQVKNIRFENFRRIFHETMRRSM</sequence>
<reference evidence="1" key="1">
    <citation type="submission" date="2020-10" db="EMBL/GenBank/DDBJ databases">
        <title>ChiBAC.</title>
        <authorList>
            <person name="Zenner C."/>
            <person name="Hitch T.C.A."/>
            <person name="Clavel T."/>
        </authorList>
    </citation>
    <scope>NUCLEOTIDE SEQUENCE</scope>
    <source>
        <strain evidence="1">DSM 107454</strain>
    </source>
</reference>
<dbReference type="GO" id="GO:0006508">
    <property type="term" value="P:proteolysis"/>
    <property type="evidence" value="ECO:0007669"/>
    <property type="project" value="InterPro"/>
</dbReference>
<comment type="caution">
    <text evidence="1">The sequence shown here is derived from an EMBL/GenBank/DDBJ whole genome shotgun (WGS) entry which is preliminary data.</text>
</comment>
<dbReference type="EMBL" id="JADCKB010000001">
    <property type="protein sequence ID" value="MBE5038874.1"/>
    <property type="molecule type" value="Genomic_DNA"/>
</dbReference>
<proteinExistence type="predicted"/>
<dbReference type="Pfam" id="PF01244">
    <property type="entry name" value="Peptidase_M19"/>
    <property type="match status" value="1"/>
</dbReference>
<dbReference type="Gene3D" id="3.20.20.140">
    <property type="entry name" value="Metal-dependent hydrolases"/>
    <property type="match status" value="1"/>
</dbReference>
<evidence type="ECO:0000313" key="1">
    <source>
        <dbReference type="EMBL" id="MBE5038874.1"/>
    </source>
</evidence>
<dbReference type="GO" id="GO:0070573">
    <property type="term" value="F:metallodipeptidase activity"/>
    <property type="evidence" value="ECO:0007669"/>
    <property type="project" value="InterPro"/>
</dbReference>
<dbReference type="CDD" id="cd01301">
    <property type="entry name" value="rDP_like"/>
    <property type="match status" value="1"/>
</dbReference>
<dbReference type="SUPFAM" id="SSF51556">
    <property type="entry name" value="Metallo-dependent hydrolases"/>
    <property type="match status" value="1"/>
</dbReference>
<keyword evidence="2" id="KW-1185">Reference proteome</keyword>
<dbReference type="AlphaFoldDB" id="A0A9D5R7Z0"/>
<protein>
    <submittedName>
        <fullName evidence="1">Dipeptidase</fullName>
    </submittedName>
</protein>
<dbReference type="InterPro" id="IPR032466">
    <property type="entry name" value="Metal_Hydrolase"/>
</dbReference>
<gene>
    <name evidence="1" type="ORF">INF28_00135</name>
</gene>
<dbReference type="InterPro" id="IPR008257">
    <property type="entry name" value="Pept_M19"/>
</dbReference>
<dbReference type="PANTHER" id="PTHR10443">
    <property type="entry name" value="MICROSOMAL DIPEPTIDASE"/>
    <property type="match status" value="1"/>
</dbReference>
<dbReference type="PROSITE" id="PS51365">
    <property type="entry name" value="RENAL_DIPEPTIDASE_2"/>
    <property type="match status" value="1"/>
</dbReference>